<dbReference type="EMBL" id="JACHIP010000002">
    <property type="protein sequence ID" value="MBB5057051.1"/>
    <property type="molecule type" value="Genomic_DNA"/>
</dbReference>
<gene>
    <name evidence="3" type="ORF">HDF16_001736</name>
</gene>
<organism evidence="3 4">
    <name type="scientific">Granulicella aggregans</name>
    <dbReference type="NCBI Taxonomy" id="474949"/>
    <lineage>
        <taxon>Bacteria</taxon>
        <taxon>Pseudomonadati</taxon>
        <taxon>Acidobacteriota</taxon>
        <taxon>Terriglobia</taxon>
        <taxon>Terriglobales</taxon>
        <taxon>Acidobacteriaceae</taxon>
        <taxon>Granulicella</taxon>
    </lineage>
</organism>
<comment type="caution">
    <text evidence="3">The sequence shown here is derived from an EMBL/GenBank/DDBJ whole genome shotgun (WGS) entry which is preliminary data.</text>
</comment>
<evidence type="ECO:0000313" key="4">
    <source>
        <dbReference type="Proteomes" id="UP000540989"/>
    </source>
</evidence>
<proteinExistence type="predicted"/>
<accession>A0A7W7ZBX3</accession>
<keyword evidence="4" id="KW-1185">Reference proteome</keyword>
<reference evidence="3 4" key="1">
    <citation type="submission" date="2020-08" db="EMBL/GenBank/DDBJ databases">
        <title>Genomic Encyclopedia of Type Strains, Phase IV (KMG-V): Genome sequencing to study the core and pangenomes of soil and plant-associated prokaryotes.</title>
        <authorList>
            <person name="Whitman W."/>
        </authorList>
    </citation>
    <scope>NUCLEOTIDE SEQUENCE [LARGE SCALE GENOMIC DNA]</scope>
    <source>
        <strain evidence="3 4">M8UP14</strain>
    </source>
</reference>
<feature type="transmembrane region" description="Helical" evidence="1">
    <location>
        <begin position="89"/>
        <end position="114"/>
    </location>
</feature>
<dbReference type="Proteomes" id="UP000540989">
    <property type="component" value="Unassembled WGS sequence"/>
</dbReference>
<keyword evidence="2" id="KW-0732">Signal</keyword>
<keyword evidence="1" id="KW-0472">Membrane</keyword>
<keyword evidence="1" id="KW-0812">Transmembrane</keyword>
<evidence type="ECO:0008006" key="5">
    <source>
        <dbReference type="Google" id="ProtNLM"/>
    </source>
</evidence>
<dbReference type="AlphaFoldDB" id="A0A7W7ZBX3"/>
<feature type="signal peptide" evidence="2">
    <location>
        <begin position="1"/>
        <end position="28"/>
    </location>
</feature>
<feature type="transmembrane region" description="Helical" evidence="1">
    <location>
        <begin position="126"/>
        <end position="145"/>
    </location>
</feature>
<feature type="chain" id="PRO_5031112279" description="Glycine zipper domain-containing protein" evidence="2">
    <location>
        <begin position="29"/>
        <end position="157"/>
    </location>
</feature>
<sequence>MMTCPAIRQIAMFGIAISVLAITTSALAQAPAGSNWDYLKALPAQTKIHVSADKGGGTCKLLSVDDATLICGKHTFQRADVKSVKLTRYGVSTAVGAGIGAGIGVGVGIGLAGGKDSFFGDDKGKFAAAGAGIGAVLGGLITGPADLFRGPTVYRMP</sequence>
<evidence type="ECO:0000256" key="2">
    <source>
        <dbReference type="SAM" id="SignalP"/>
    </source>
</evidence>
<protein>
    <recommendedName>
        <fullName evidence="5">Glycine zipper domain-containing protein</fullName>
    </recommendedName>
</protein>
<evidence type="ECO:0000313" key="3">
    <source>
        <dbReference type="EMBL" id="MBB5057051.1"/>
    </source>
</evidence>
<evidence type="ECO:0000256" key="1">
    <source>
        <dbReference type="SAM" id="Phobius"/>
    </source>
</evidence>
<name>A0A7W7ZBX3_9BACT</name>
<keyword evidence="1" id="KW-1133">Transmembrane helix</keyword>